<dbReference type="Gene3D" id="3.40.50.300">
    <property type="entry name" value="P-loop containing nucleotide triphosphate hydrolases"/>
    <property type="match status" value="1"/>
</dbReference>
<dbReference type="SUPFAM" id="SSF48403">
    <property type="entry name" value="Ankyrin repeat"/>
    <property type="match status" value="1"/>
</dbReference>
<dbReference type="InterPro" id="IPR036770">
    <property type="entry name" value="Ankyrin_rpt-contain_sf"/>
</dbReference>
<reference evidence="4" key="2">
    <citation type="journal article" date="2023" name="IMA Fungus">
        <title>Comparative genomic study of the Penicillium genus elucidates a diverse pangenome and 15 lateral gene transfer events.</title>
        <authorList>
            <person name="Petersen C."/>
            <person name="Sorensen T."/>
            <person name="Nielsen M.R."/>
            <person name="Sondergaard T.E."/>
            <person name="Sorensen J.L."/>
            <person name="Fitzpatrick D.A."/>
            <person name="Frisvad J.C."/>
            <person name="Nielsen K.L."/>
        </authorList>
    </citation>
    <scope>NUCLEOTIDE SEQUENCE</scope>
    <source>
        <strain evidence="4">IBT 29864</strain>
    </source>
</reference>
<dbReference type="SMART" id="SM00248">
    <property type="entry name" value="ANK"/>
    <property type="match status" value="5"/>
</dbReference>
<keyword evidence="2" id="KW-0040">ANK repeat</keyword>
<comment type="caution">
    <text evidence="4">The sequence shown here is derived from an EMBL/GenBank/DDBJ whole genome shotgun (WGS) entry which is preliminary data.</text>
</comment>
<dbReference type="SUPFAM" id="SSF52540">
    <property type="entry name" value="P-loop containing nucleoside triphosphate hydrolases"/>
    <property type="match status" value="1"/>
</dbReference>
<dbReference type="InterPro" id="IPR007111">
    <property type="entry name" value="NACHT_NTPase"/>
</dbReference>
<sequence length="673" mass="74306">MRQQGTGLWFLDSPEFQSWLSQPKQVLFCPGIPGAGKTIMSSIVIDFLKNKFAEDLEVKTAFLFCSYQSQHAQRSDDLLSSILRQLAYKDSGELCSHVYDLYKSMPPNDCTALDHNLVAPTLSCTASSYKRIFIVIDGLDELGPSKPEQQQTLLSELFKLQKVFPVNILATSRFVSEILGEFEEYPQKEIRAVDEDVLSYANTRIPLLVRGTITSNPATQDEVRKSIVTSADGMFLLATLHLDHLMGFPTVGELKEALPLLSRGETGLFGAYDLAIERIKAQAPSCARLATKVLSWLTYGRRPLYEDELQHALATRDNMSELDPEFMPPAEMIDSFCAGLVIRERDTKIVRLVHYTTKEYLLGSALLSNAEAELARSCLAYLCLPTFSVGRCSSKYDYKERLNMYALYDYGAKYWGAHAAAVMADCTEIEVSVHKLLSMDCYVSAASQGLILPPISQKENKITDVSMWGPWSRCPSQVTGMHLAAHFGLRDVMAYLLNHNEDLLAMDSRGQSPLVYAAEAGHTETVRFILAASGNKSIDTKDADGQTPLLAAISKGNNTLAKLLIDLGADINEQNEQGHSALSLAARVDNVVLMQTLLDKGANVNAANMSGATPLHEASRVHNVDFVKVLLEKGALVDPLEKTPTPLQYALYSCTVNKCSFEAEETVRLLLEA</sequence>
<organism evidence="4 5">
    <name type="scientific">Penicillium cataractarum</name>
    <dbReference type="NCBI Taxonomy" id="2100454"/>
    <lineage>
        <taxon>Eukaryota</taxon>
        <taxon>Fungi</taxon>
        <taxon>Dikarya</taxon>
        <taxon>Ascomycota</taxon>
        <taxon>Pezizomycotina</taxon>
        <taxon>Eurotiomycetes</taxon>
        <taxon>Eurotiomycetidae</taxon>
        <taxon>Eurotiales</taxon>
        <taxon>Aspergillaceae</taxon>
        <taxon>Penicillium</taxon>
    </lineage>
</organism>
<gene>
    <name evidence="4" type="ORF">N7496_010322</name>
</gene>
<evidence type="ECO:0000256" key="1">
    <source>
        <dbReference type="ARBA" id="ARBA00022737"/>
    </source>
</evidence>
<proteinExistence type="predicted"/>
<name>A0A9W9RTA5_9EURO</name>
<keyword evidence="5" id="KW-1185">Reference proteome</keyword>
<dbReference type="GeneID" id="81442414"/>
<evidence type="ECO:0000313" key="5">
    <source>
        <dbReference type="Proteomes" id="UP001147782"/>
    </source>
</evidence>
<dbReference type="EMBL" id="JAPZBS010000008">
    <property type="protein sequence ID" value="KAJ5364609.1"/>
    <property type="molecule type" value="Genomic_DNA"/>
</dbReference>
<dbReference type="PROSITE" id="PS50837">
    <property type="entry name" value="NACHT"/>
    <property type="match status" value="1"/>
</dbReference>
<dbReference type="Proteomes" id="UP001147782">
    <property type="component" value="Unassembled WGS sequence"/>
</dbReference>
<dbReference type="PROSITE" id="PS50088">
    <property type="entry name" value="ANK_REPEAT"/>
    <property type="match status" value="4"/>
</dbReference>
<evidence type="ECO:0000313" key="4">
    <source>
        <dbReference type="EMBL" id="KAJ5364609.1"/>
    </source>
</evidence>
<dbReference type="Pfam" id="PF22939">
    <property type="entry name" value="WHD_GPIID"/>
    <property type="match status" value="1"/>
</dbReference>
<dbReference type="InterPro" id="IPR056884">
    <property type="entry name" value="NPHP3-like_N"/>
</dbReference>
<dbReference type="InterPro" id="IPR054471">
    <property type="entry name" value="GPIID_WHD"/>
</dbReference>
<evidence type="ECO:0000259" key="3">
    <source>
        <dbReference type="PROSITE" id="PS50837"/>
    </source>
</evidence>
<accession>A0A9W9RTA5</accession>
<dbReference type="PRINTS" id="PR01415">
    <property type="entry name" value="ANKYRIN"/>
</dbReference>
<dbReference type="PANTHER" id="PTHR10039">
    <property type="entry name" value="AMELOGENIN"/>
    <property type="match status" value="1"/>
</dbReference>
<dbReference type="Gene3D" id="1.25.40.20">
    <property type="entry name" value="Ankyrin repeat-containing domain"/>
    <property type="match status" value="1"/>
</dbReference>
<feature type="repeat" description="ANK" evidence="2">
    <location>
        <begin position="509"/>
        <end position="541"/>
    </location>
</feature>
<feature type="repeat" description="ANK" evidence="2">
    <location>
        <begin position="610"/>
        <end position="642"/>
    </location>
</feature>
<dbReference type="InterPro" id="IPR027417">
    <property type="entry name" value="P-loop_NTPase"/>
</dbReference>
<feature type="repeat" description="ANK" evidence="2">
    <location>
        <begin position="577"/>
        <end position="609"/>
    </location>
</feature>
<dbReference type="AlphaFoldDB" id="A0A9W9RTA5"/>
<dbReference type="Pfam" id="PF24883">
    <property type="entry name" value="NPHP3_N"/>
    <property type="match status" value="1"/>
</dbReference>
<keyword evidence="1" id="KW-0677">Repeat</keyword>
<dbReference type="Pfam" id="PF12796">
    <property type="entry name" value="Ank_2"/>
    <property type="match status" value="1"/>
</dbReference>
<dbReference type="PANTHER" id="PTHR10039:SF15">
    <property type="entry name" value="NACHT DOMAIN-CONTAINING PROTEIN"/>
    <property type="match status" value="1"/>
</dbReference>
<dbReference type="InterPro" id="IPR002110">
    <property type="entry name" value="Ankyrin_rpt"/>
</dbReference>
<dbReference type="OrthoDB" id="448455at2759"/>
<protein>
    <recommendedName>
        <fullName evidence="3">NACHT domain-containing protein</fullName>
    </recommendedName>
</protein>
<dbReference type="PROSITE" id="PS50297">
    <property type="entry name" value="ANK_REP_REGION"/>
    <property type="match status" value="4"/>
</dbReference>
<dbReference type="Pfam" id="PF00023">
    <property type="entry name" value="Ank"/>
    <property type="match status" value="2"/>
</dbReference>
<reference evidence="4" key="1">
    <citation type="submission" date="2022-11" db="EMBL/GenBank/DDBJ databases">
        <authorList>
            <person name="Petersen C."/>
        </authorList>
    </citation>
    <scope>NUCLEOTIDE SEQUENCE</scope>
    <source>
        <strain evidence="4">IBT 29864</strain>
    </source>
</reference>
<feature type="repeat" description="ANK" evidence="2">
    <location>
        <begin position="544"/>
        <end position="576"/>
    </location>
</feature>
<dbReference type="RefSeq" id="XP_056552235.1">
    <property type="nucleotide sequence ID" value="XM_056703235.1"/>
</dbReference>
<evidence type="ECO:0000256" key="2">
    <source>
        <dbReference type="PROSITE-ProRule" id="PRU00023"/>
    </source>
</evidence>
<feature type="domain" description="NACHT" evidence="3">
    <location>
        <begin position="25"/>
        <end position="173"/>
    </location>
</feature>